<dbReference type="PANTHER" id="PTHR43739">
    <property type="entry name" value="XYLOGLUCANASE (EUROFUNG)"/>
    <property type="match status" value="1"/>
</dbReference>
<dbReference type="GO" id="GO:0004553">
    <property type="term" value="F:hydrolase activity, hydrolyzing O-glycosyl compounds"/>
    <property type="evidence" value="ECO:0007669"/>
    <property type="project" value="InterPro"/>
</dbReference>
<evidence type="ECO:0000259" key="4">
    <source>
        <dbReference type="PROSITE" id="PS50835"/>
    </source>
</evidence>
<feature type="signal peptide" evidence="3">
    <location>
        <begin position="1"/>
        <end position="22"/>
    </location>
</feature>
<evidence type="ECO:0000256" key="2">
    <source>
        <dbReference type="ARBA" id="ARBA00022801"/>
    </source>
</evidence>
<dbReference type="InterPro" id="IPR008979">
    <property type="entry name" value="Galactose-bd-like_sf"/>
</dbReference>
<dbReference type="Gene3D" id="1.10.1330.10">
    <property type="entry name" value="Dockerin domain"/>
    <property type="match status" value="1"/>
</dbReference>
<dbReference type="PANTHER" id="PTHR43739:SF5">
    <property type="entry name" value="EXO-ALPHA-SIALIDASE"/>
    <property type="match status" value="1"/>
</dbReference>
<name>A0A9D7SI22_9BACT</name>
<dbReference type="Gene3D" id="2.60.40.10">
    <property type="entry name" value="Immunoglobulins"/>
    <property type="match status" value="1"/>
</dbReference>
<dbReference type="Proteomes" id="UP000886657">
    <property type="component" value="Unassembled WGS sequence"/>
</dbReference>
<dbReference type="SUPFAM" id="SSF49785">
    <property type="entry name" value="Galactose-binding domain-like"/>
    <property type="match status" value="1"/>
</dbReference>
<dbReference type="PROSITE" id="PS50835">
    <property type="entry name" value="IG_LIKE"/>
    <property type="match status" value="1"/>
</dbReference>
<dbReference type="Pfam" id="PF01483">
    <property type="entry name" value="P_proprotein"/>
    <property type="match status" value="1"/>
</dbReference>
<protein>
    <submittedName>
        <fullName evidence="7">Proprotein convertase P-domain-containing protein</fullName>
    </submittedName>
</protein>
<reference evidence="7" key="1">
    <citation type="submission" date="2020-10" db="EMBL/GenBank/DDBJ databases">
        <title>Connecting structure to function with the recovery of over 1000 high-quality activated sludge metagenome-assembled genomes encoding full-length rRNA genes using long-read sequencing.</title>
        <authorList>
            <person name="Singleton C.M."/>
            <person name="Petriglieri F."/>
            <person name="Kristensen J.M."/>
            <person name="Kirkegaard R.H."/>
            <person name="Michaelsen T.Y."/>
            <person name="Andersen M.H."/>
            <person name="Karst S.M."/>
            <person name="Dueholm M.S."/>
            <person name="Nielsen P.H."/>
            <person name="Albertsen M."/>
        </authorList>
    </citation>
    <scope>NUCLEOTIDE SEQUENCE</scope>
    <source>
        <strain evidence="7">Skiv_18-Q3-R9-52_MAXAC.067</strain>
    </source>
</reference>
<dbReference type="CDD" id="cd15482">
    <property type="entry name" value="Sialidase_non-viral"/>
    <property type="match status" value="2"/>
</dbReference>
<dbReference type="InterPro" id="IPR003599">
    <property type="entry name" value="Ig_sub"/>
</dbReference>
<feature type="domain" description="Dockerin" evidence="5">
    <location>
        <begin position="1148"/>
        <end position="1200"/>
    </location>
</feature>
<feature type="chain" id="PRO_5039417090" evidence="3">
    <location>
        <begin position="23"/>
        <end position="1200"/>
    </location>
</feature>
<dbReference type="InterPro" id="IPR007110">
    <property type="entry name" value="Ig-like_dom"/>
</dbReference>
<sequence>MVQTMKRFLTLAALLAAGGLEAQDEGYKAKYQINYKRFTRGDDVKVVDEAWGRLEWFRERMGGDLGSDFAQHLLREAEKERTKYPALFRTQGGPERPVALNGTTWVNIGPTTSAFTQNGITLTKVDSGRLRVILPDTADTTGNTVYLLASGGGLWKTTNFLNANPTWTALTDFIGSNLSGSAAFGRSTSTLFVGSGDPFDLGVGGFMVKSTNGGSSWSAASQLGTASKIYDIQVDTTQASDIVLVGTNTGLFRSTDAGGTYAAVASIPAALKVWSLVKTTAGWLAAAESSGATAAGTLYLSTDQGATWTPVSPGIAGAGRITLGIGAPGDSVVYGFAATTGDTAQLDLFRSSNGGTTWTGLGITAKAPTNPNGDTAVCDIMDGQPWYNHMILVDPSDPSRNTVYLGGQLSSAKSTDGGNTWTLISNWLPGAATGTSTLPYVHADFHCAAFSNLGGTARLYFGTDGGIFTSTNGGSTWDDTKNKGLVNHLIYALAANPGVPGSALIGLQDNGTRIRSGLTSTFNQIRGGDGFGVGWAQDVTSPTAVSLSSYVYNAIRRSTTSPVVDQSNWVSFTSGLTAPLDNTNYYFVTPLVTPPAGADPTGLAFFTYSKNGKLYQSTATGWTTIGTAGSGGITAGRIVRGVSHGIGVSPTDLQHIAAAGSSGYLLLSTNGGSTWNEIFLGAAPATPGLVAGWQGFNANVAWANNQVLYACSEASTAGAVRVAKSANGGATWTAAATGLPDVPVTKLAVDPGDGTGNTVYAATWLGVYRTTNGGSSWSVFGAGLPQGRATDIWVAPDSSSIRVATWGRGVWEMVNTPVAGTVSITPATGFFYTGDTATFTGTVNGGGTVTYSTNGGTITSGGLFTAGSTSGDFTVTATNALDTNQKAVANITVTLAVPVTFSTQPASTTAAVGHKATFTVAASGSGTLSYQWKRNGVAVSGGTGGTTASYTTPALVLGDNGSTYICEVTGRAGMVPSNAATLTVQSLGTAVTASSSTVTAIPDATAGGPGAAVEVPFTISGVTGNVGEVTFSLYLTHTYVGDLDITLVAPDNSTVILSKNAGTAPTNSPTGAAFGTSCGTYTVFSDQGATSISTQVSPPAIVGTFRPAFPLEAFTGKDPNGTWKLRMQDFGPVDVGSFQCGTLSVKPLVGISLDLNADGVTDLRDLLFFAKYFGSTNAACDLNGDGTVNDADLPILLAGL</sequence>
<dbReference type="Pfam" id="PF00404">
    <property type="entry name" value="Dockerin_1"/>
    <property type="match status" value="1"/>
</dbReference>
<dbReference type="GO" id="GO:0000272">
    <property type="term" value="P:polysaccharide catabolic process"/>
    <property type="evidence" value="ECO:0007669"/>
    <property type="project" value="InterPro"/>
</dbReference>
<dbReference type="GO" id="GO:0004252">
    <property type="term" value="F:serine-type endopeptidase activity"/>
    <property type="evidence" value="ECO:0007669"/>
    <property type="project" value="InterPro"/>
</dbReference>
<dbReference type="InterPro" id="IPR018247">
    <property type="entry name" value="EF_Hand_1_Ca_BS"/>
</dbReference>
<dbReference type="SUPFAM" id="SSF110296">
    <property type="entry name" value="Oligoxyloglucan reducing end-specific cellobiohydrolase"/>
    <property type="match status" value="3"/>
</dbReference>
<dbReference type="InterPro" id="IPR016134">
    <property type="entry name" value="Dockerin_dom"/>
</dbReference>
<dbReference type="InterPro" id="IPR036439">
    <property type="entry name" value="Dockerin_dom_sf"/>
</dbReference>
<dbReference type="Gene3D" id="2.60.120.260">
    <property type="entry name" value="Galactose-binding domain-like"/>
    <property type="match status" value="1"/>
</dbReference>
<keyword evidence="3" id="KW-0732">Signal</keyword>
<dbReference type="InterPro" id="IPR015943">
    <property type="entry name" value="WD40/YVTN_repeat-like_dom_sf"/>
</dbReference>
<dbReference type="EMBL" id="JADKIO010000008">
    <property type="protein sequence ID" value="MBK9796934.1"/>
    <property type="molecule type" value="Genomic_DNA"/>
</dbReference>
<proteinExistence type="predicted"/>
<evidence type="ECO:0000259" key="5">
    <source>
        <dbReference type="PROSITE" id="PS51766"/>
    </source>
</evidence>
<evidence type="ECO:0000256" key="3">
    <source>
        <dbReference type="SAM" id="SignalP"/>
    </source>
</evidence>
<dbReference type="InterPro" id="IPR036179">
    <property type="entry name" value="Ig-like_dom_sf"/>
</dbReference>
<comment type="caution">
    <text evidence="7">The sequence shown here is derived from an EMBL/GenBank/DDBJ whole genome shotgun (WGS) entry which is preliminary data.</text>
</comment>
<dbReference type="InterPro" id="IPR013783">
    <property type="entry name" value="Ig-like_fold"/>
</dbReference>
<dbReference type="SUPFAM" id="SSF48726">
    <property type="entry name" value="Immunoglobulin"/>
    <property type="match status" value="1"/>
</dbReference>
<feature type="domain" description="Ig-like" evidence="4">
    <location>
        <begin position="898"/>
        <end position="983"/>
    </location>
</feature>
<evidence type="ECO:0000313" key="7">
    <source>
        <dbReference type="EMBL" id="MBK9796934.1"/>
    </source>
</evidence>
<dbReference type="AlphaFoldDB" id="A0A9D7SI22"/>
<dbReference type="InterPro" id="IPR002884">
    <property type="entry name" value="P_dom"/>
</dbReference>
<evidence type="ECO:0000259" key="6">
    <source>
        <dbReference type="PROSITE" id="PS51829"/>
    </source>
</evidence>
<dbReference type="InterPro" id="IPR052025">
    <property type="entry name" value="Xyloglucanase_GH74"/>
</dbReference>
<dbReference type="GO" id="GO:0006508">
    <property type="term" value="P:proteolysis"/>
    <property type="evidence" value="ECO:0007669"/>
    <property type="project" value="UniProtKB-KW"/>
</dbReference>
<dbReference type="GO" id="GO:0010411">
    <property type="term" value="P:xyloglucan metabolic process"/>
    <property type="evidence" value="ECO:0007669"/>
    <property type="project" value="TreeGrafter"/>
</dbReference>
<dbReference type="CDD" id="cd14254">
    <property type="entry name" value="Dockerin_II"/>
    <property type="match status" value="1"/>
</dbReference>
<organism evidence="7 8">
    <name type="scientific">Candidatus Geothrix skivensis</name>
    <dbReference type="NCBI Taxonomy" id="2954439"/>
    <lineage>
        <taxon>Bacteria</taxon>
        <taxon>Pseudomonadati</taxon>
        <taxon>Acidobacteriota</taxon>
        <taxon>Holophagae</taxon>
        <taxon>Holophagales</taxon>
        <taxon>Holophagaceae</taxon>
        <taxon>Geothrix</taxon>
    </lineage>
</organism>
<dbReference type="Gene3D" id="2.130.10.10">
    <property type="entry name" value="YVTN repeat-like/Quinoprotein amine dehydrogenase"/>
    <property type="match status" value="3"/>
</dbReference>
<evidence type="ECO:0000313" key="8">
    <source>
        <dbReference type="Proteomes" id="UP000886657"/>
    </source>
</evidence>
<dbReference type="SMART" id="SM00409">
    <property type="entry name" value="IG"/>
    <property type="match status" value="2"/>
</dbReference>
<dbReference type="InterPro" id="IPR002105">
    <property type="entry name" value="Dockerin_1_rpt"/>
</dbReference>
<accession>A0A9D7SI22</accession>
<dbReference type="PROSITE" id="PS51766">
    <property type="entry name" value="DOCKERIN"/>
    <property type="match status" value="1"/>
</dbReference>
<keyword evidence="2" id="KW-0378">Hydrolase</keyword>
<evidence type="ECO:0000256" key="1">
    <source>
        <dbReference type="ARBA" id="ARBA00022670"/>
    </source>
</evidence>
<gene>
    <name evidence="7" type="ORF">IPP58_10640</name>
</gene>
<dbReference type="PROSITE" id="PS51829">
    <property type="entry name" value="P_HOMO_B"/>
    <property type="match status" value="1"/>
</dbReference>
<dbReference type="PROSITE" id="PS00018">
    <property type="entry name" value="EF_HAND_1"/>
    <property type="match status" value="1"/>
</dbReference>
<keyword evidence="1" id="KW-0645">Protease</keyword>
<feature type="domain" description="P/Homo B" evidence="6">
    <location>
        <begin position="983"/>
        <end position="1154"/>
    </location>
</feature>
<dbReference type="SUPFAM" id="SSF63446">
    <property type="entry name" value="Type I dockerin domain"/>
    <property type="match status" value="1"/>
</dbReference>